<dbReference type="Gene3D" id="3.60.20.10">
    <property type="entry name" value="Glutamine Phosphoribosylpyrophosphate, subunit 1, domain 1"/>
    <property type="match status" value="1"/>
</dbReference>
<protein>
    <recommendedName>
        <fullName evidence="7">Amidophosphoribosyltransferase</fullName>
        <shortName evidence="7">ATase</shortName>
        <ecNumber evidence="7">2.4.2.14</ecNumber>
    </recommendedName>
    <alternativeName>
        <fullName evidence="7">Glutamine phosphoribosylpyrophosphate amidotransferase</fullName>
        <shortName evidence="7">GPATase</shortName>
    </alternativeName>
</protein>
<feature type="binding site" evidence="7 10">
    <location>
        <position position="296"/>
    </location>
    <ligand>
        <name>Mg(2+)</name>
        <dbReference type="ChEBI" id="CHEBI:18420"/>
    </ligand>
</feature>
<dbReference type="PIRSF" id="PIRSF000485">
    <property type="entry name" value="Amd_phspho_trans"/>
    <property type="match status" value="1"/>
</dbReference>
<comment type="cofactor">
    <cofactor evidence="7 10">
        <name>Mg(2+)</name>
        <dbReference type="ChEBI" id="CHEBI:18420"/>
    </cofactor>
    <text evidence="7 10">Binds 1 Mg(2+) ion per subunit.</text>
</comment>
<feature type="binding site" evidence="7 10">
    <location>
        <position position="359"/>
    </location>
    <ligand>
        <name>Mg(2+)</name>
        <dbReference type="ChEBI" id="CHEBI:18420"/>
    </ligand>
</feature>
<dbReference type="InterPro" id="IPR035584">
    <property type="entry name" value="PurF_N"/>
</dbReference>
<evidence type="ECO:0000313" key="13">
    <source>
        <dbReference type="EMBL" id="VDN46455.1"/>
    </source>
</evidence>
<evidence type="ECO:0000256" key="7">
    <source>
        <dbReference type="HAMAP-Rule" id="MF_01931"/>
    </source>
</evidence>
<dbReference type="NCBIfam" id="TIGR01134">
    <property type="entry name" value="purF"/>
    <property type="match status" value="1"/>
</dbReference>
<evidence type="ECO:0000256" key="11">
    <source>
        <dbReference type="PIRSR" id="PIRSR000485-3"/>
    </source>
</evidence>
<dbReference type="EC" id="2.4.2.14" evidence="7"/>
<dbReference type="EMBL" id="LR130778">
    <property type="protein sequence ID" value="VDN46455.1"/>
    <property type="molecule type" value="Genomic_DNA"/>
</dbReference>
<evidence type="ECO:0000313" key="14">
    <source>
        <dbReference type="Proteomes" id="UP000279029"/>
    </source>
</evidence>
<dbReference type="CDD" id="cd06223">
    <property type="entry name" value="PRTases_typeI"/>
    <property type="match status" value="1"/>
</dbReference>
<keyword evidence="4 7" id="KW-0808">Transferase</keyword>
<dbReference type="Gene3D" id="3.40.50.2020">
    <property type="match status" value="1"/>
</dbReference>
<keyword evidence="14" id="KW-1185">Reference proteome</keyword>
<evidence type="ECO:0000256" key="5">
    <source>
        <dbReference type="ARBA" id="ARBA00022755"/>
    </source>
</evidence>
<proteinExistence type="inferred from homology"/>
<feature type="binding site" evidence="7 11">
    <location>
        <position position="395"/>
    </location>
    <ligand>
        <name>[4Fe-4S] cluster</name>
        <dbReference type="ChEBI" id="CHEBI:49883"/>
    </ligand>
</feature>
<organism evidence="13 14">
    <name type="scientific">Petrocella atlantisensis</name>
    <dbReference type="NCBI Taxonomy" id="2173034"/>
    <lineage>
        <taxon>Bacteria</taxon>
        <taxon>Bacillati</taxon>
        <taxon>Bacillota</taxon>
        <taxon>Clostridia</taxon>
        <taxon>Lachnospirales</taxon>
        <taxon>Vallitaleaceae</taxon>
        <taxon>Petrocella</taxon>
    </lineage>
</organism>
<comment type="pathway">
    <text evidence="1 7 8">Purine metabolism; IMP biosynthesis via de novo pathway; N(1)-(5-phospho-D-ribosyl)glycinamide from 5-phospho-alpha-D-ribose 1-diphosphate: step 1/2.</text>
</comment>
<dbReference type="SUPFAM" id="SSF53271">
    <property type="entry name" value="PRTase-like"/>
    <property type="match status" value="1"/>
</dbReference>
<keyword evidence="7 10" id="KW-0460">Magnesium</keyword>
<name>A0A3P7NUA4_9FIRM</name>
<keyword evidence="6 7" id="KW-0315">Glutamine amidotransferase</keyword>
<keyword evidence="5 7" id="KW-0658">Purine biosynthesis</keyword>
<feature type="domain" description="Glutamine amidotransferase type-2" evidence="12">
    <location>
        <begin position="10"/>
        <end position="232"/>
    </location>
</feature>
<evidence type="ECO:0000259" key="12">
    <source>
        <dbReference type="PROSITE" id="PS51278"/>
    </source>
</evidence>
<dbReference type="InterPro" id="IPR000836">
    <property type="entry name" value="PRTase_dom"/>
</dbReference>
<dbReference type="PANTHER" id="PTHR11907">
    <property type="entry name" value="AMIDOPHOSPHORIBOSYLTRANSFERASE"/>
    <property type="match status" value="1"/>
</dbReference>
<evidence type="ECO:0000256" key="6">
    <source>
        <dbReference type="ARBA" id="ARBA00022962"/>
    </source>
</evidence>
<dbReference type="Pfam" id="PF13537">
    <property type="entry name" value="GATase_7"/>
    <property type="match status" value="1"/>
</dbReference>
<comment type="similarity">
    <text evidence="2 7 8">In the C-terminal section; belongs to the purine/pyrimidine phosphoribosyltransferase family.</text>
</comment>
<dbReference type="GO" id="GO:0000287">
    <property type="term" value="F:magnesium ion binding"/>
    <property type="evidence" value="ECO:0007669"/>
    <property type="project" value="UniProtKB-UniRule"/>
</dbReference>
<keyword evidence="3 7" id="KW-0328">Glycosyltransferase</keyword>
<accession>A0A3P7NUA4</accession>
<feature type="binding site" evidence="7 11">
    <location>
        <position position="249"/>
    </location>
    <ligand>
        <name>[4Fe-4S] cluster</name>
        <dbReference type="ChEBI" id="CHEBI:49883"/>
    </ligand>
</feature>
<evidence type="ECO:0000256" key="3">
    <source>
        <dbReference type="ARBA" id="ARBA00022676"/>
    </source>
</evidence>
<evidence type="ECO:0000256" key="9">
    <source>
        <dbReference type="PIRSR" id="PIRSR000485-1"/>
    </source>
</evidence>
<sequence>MWQDKLQEECGVFGVYNNNEFDTSRMVYYGLFALQHRGQESAGIAVNNNGTIVYRKEMGMVADIFDDNVLDYLNGHSGIGHVRYSTTGSSLVENAQPLVIKYTKGHMALAHNGNLTNADTLRKELEAKGTIFQTTTDSEVIAALLSRARIKYNSIEEALVEVMSIIKGAYALVIMTPHKLIAARDPFGMRPLVMGKKEDSFVFSSESCAFDALGVDLVRDVDPGEIIVISKEKGLESIQTNKKKQSAMCSFEYIYFARPDSVIESLEVYEARFRAGKVLFEEHPVEADVIVGVPDSGLGAAHGFAAASGIPLVDGFMKNRYVGRTFIAPSQGLRELAVHLKLNPIRSQINGKRVIMIDDSIVRGTTSRRIVNLLREAGATEVHVRVSSPPVKYSCYFGIDTPERENLIASTHSLDEIRDLICADSVGYISREGLLSTFKGAGCEFCTGCFTGNYPVEIVDEEAKGCQ</sequence>
<dbReference type="KEGG" id="cbar:PATL70BA_0593"/>
<keyword evidence="7 11" id="KW-0411">Iron-sulfur</keyword>
<feature type="binding site" evidence="7 11">
    <location>
        <position position="446"/>
    </location>
    <ligand>
        <name>[4Fe-4S] cluster</name>
        <dbReference type="ChEBI" id="CHEBI:49883"/>
    </ligand>
</feature>
<dbReference type="UniPathway" id="UPA00074">
    <property type="reaction ID" value="UER00124"/>
</dbReference>
<evidence type="ECO:0000256" key="8">
    <source>
        <dbReference type="PIRNR" id="PIRNR000485"/>
    </source>
</evidence>
<keyword evidence="7 10" id="KW-0479">Metal-binding</keyword>
<dbReference type="InterPro" id="IPR029055">
    <property type="entry name" value="Ntn_hydrolases_N"/>
</dbReference>
<dbReference type="SUPFAM" id="SSF56235">
    <property type="entry name" value="N-terminal nucleophile aminohydrolases (Ntn hydrolases)"/>
    <property type="match status" value="1"/>
</dbReference>
<dbReference type="Pfam" id="PF00156">
    <property type="entry name" value="Pribosyltran"/>
    <property type="match status" value="1"/>
</dbReference>
<gene>
    <name evidence="7 13" type="primary">purF</name>
    <name evidence="13" type="ORF">PATL70BA_0593</name>
</gene>
<comment type="catalytic activity">
    <reaction evidence="7 8">
        <text>5-phospho-beta-D-ribosylamine + L-glutamate + diphosphate = 5-phospho-alpha-D-ribose 1-diphosphate + L-glutamine + H2O</text>
        <dbReference type="Rhea" id="RHEA:14905"/>
        <dbReference type="ChEBI" id="CHEBI:15377"/>
        <dbReference type="ChEBI" id="CHEBI:29985"/>
        <dbReference type="ChEBI" id="CHEBI:33019"/>
        <dbReference type="ChEBI" id="CHEBI:58017"/>
        <dbReference type="ChEBI" id="CHEBI:58359"/>
        <dbReference type="ChEBI" id="CHEBI:58681"/>
        <dbReference type="EC" id="2.4.2.14"/>
    </reaction>
</comment>
<dbReference type="AlphaFoldDB" id="A0A3P7NUA4"/>
<evidence type="ECO:0000256" key="1">
    <source>
        <dbReference type="ARBA" id="ARBA00005209"/>
    </source>
</evidence>
<dbReference type="GO" id="GO:0006189">
    <property type="term" value="P:'de novo' IMP biosynthetic process"/>
    <property type="evidence" value="ECO:0007669"/>
    <property type="project" value="UniProtKB-UniRule"/>
</dbReference>
<comment type="cofactor">
    <cofactor evidence="7 11">
        <name>[4Fe-4S] cluster</name>
        <dbReference type="ChEBI" id="CHEBI:49883"/>
    </cofactor>
    <text evidence="7 11">Binds 1 [4Fe-4S] cluster per subunit.</text>
</comment>
<evidence type="ECO:0000256" key="2">
    <source>
        <dbReference type="ARBA" id="ARBA00010138"/>
    </source>
</evidence>
<evidence type="ECO:0000256" key="10">
    <source>
        <dbReference type="PIRSR" id="PIRSR000485-2"/>
    </source>
</evidence>
<dbReference type="InterPro" id="IPR005854">
    <property type="entry name" value="PurF"/>
</dbReference>
<reference evidence="13 14" key="1">
    <citation type="submission" date="2018-09" db="EMBL/GenBank/DDBJ databases">
        <authorList>
            <person name="Postec A."/>
        </authorList>
    </citation>
    <scope>NUCLEOTIDE SEQUENCE [LARGE SCALE GENOMIC DNA]</scope>
    <source>
        <strain evidence="13">70B-A</strain>
    </source>
</reference>
<dbReference type="RefSeq" id="WP_125135964.1">
    <property type="nucleotide sequence ID" value="NZ_LR130778.1"/>
</dbReference>
<dbReference type="InterPro" id="IPR029057">
    <property type="entry name" value="PRTase-like"/>
</dbReference>
<dbReference type="InterPro" id="IPR017932">
    <property type="entry name" value="GATase_2_dom"/>
</dbReference>
<comment type="function">
    <text evidence="7">Catalyzes the formation of phosphoribosylamine from phosphoribosylpyrophosphate (PRPP) and glutamine.</text>
</comment>
<dbReference type="HAMAP" id="MF_01931">
    <property type="entry name" value="PurF"/>
    <property type="match status" value="1"/>
</dbReference>
<dbReference type="GO" id="GO:0004044">
    <property type="term" value="F:amidophosphoribosyltransferase activity"/>
    <property type="evidence" value="ECO:0007669"/>
    <property type="project" value="UniProtKB-UniRule"/>
</dbReference>
<keyword evidence="7 11" id="KW-0408">Iron</keyword>
<dbReference type="GO" id="GO:0051539">
    <property type="term" value="F:4 iron, 4 sulfur cluster binding"/>
    <property type="evidence" value="ECO:0007669"/>
    <property type="project" value="UniProtKB-KW"/>
</dbReference>
<feature type="binding site" evidence="7 10">
    <location>
        <position position="358"/>
    </location>
    <ligand>
        <name>Mg(2+)</name>
        <dbReference type="ChEBI" id="CHEBI:18420"/>
    </ligand>
</feature>
<feature type="binding site" evidence="7 11">
    <location>
        <position position="449"/>
    </location>
    <ligand>
        <name>[4Fe-4S] cluster</name>
        <dbReference type="ChEBI" id="CHEBI:49883"/>
    </ligand>
</feature>
<evidence type="ECO:0000256" key="4">
    <source>
        <dbReference type="ARBA" id="ARBA00022679"/>
    </source>
</evidence>
<dbReference type="Proteomes" id="UP000279029">
    <property type="component" value="Chromosome"/>
</dbReference>
<dbReference type="PROSITE" id="PS51278">
    <property type="entry name" value="GATASE_TYPE_2"/>
    <property type="match status" value="1"/>
</dbReference>
<dbReference type="OrthoDB" id="9801213at2"/>
<keyword evidence="7" id="KW-0004">4Fe-4S</keyword>
<feature type="active site" description="Nucleophile" evidence="7 9">
    <location>
        <position position="10"/>
    </location>
</feature>
<dbReference type="GO" id="GO:0009113">
    <property type="term" value="P:purine nucleobase biosynthetic process"/>
    <property type="evidence" value="ECO:0007669"/>
    <property type="project" value="UniProtKB-UniRule"/>
</dbReference>
<dbReference type="CDD" id="cd00715">
    <property type="entry name" value="GPATase_N"/>
    <property type="match status" value="1"/>
</dbReference>